<evidence type="ECO:0000313" key="5">
    <source>
        <dbReference type="EMBL" id="RPF19987.1"/>
    </source>
</evidence>
<dbReference type="OrthoDB" id="8445630at2"/>
<dbReference type="Proteomes" id="UP000280501">
    <property type="component" value="Unassembled WGS sequence"/>
</dbReference>
<dbReference type="PANTHER" id="PTHR43201:SF5">
    <property type="entry name" value="MEDIUM-CHAIN ACYL-COA LIGASE ACSF2, MITOCHONDRIAL"/>
    <property type="match status" value="1"/>
</dbReference>
<feature type="domain" description="AMP-dependent synthetase/ligase" evidence="3">
    <location>
        <begin position="9"/>
        <end position="339"/>
    </location>
</feature>
<dbReference type="EMBL" id="RKQZ01000001">
    <property type="protein sequence ID" value="RPF19987.1"/>
    <property type="molecule type" value="Genomic_DNA"/>
</dbReference>
<dbReference type="Gene3D" id="3.40.50.12780">
    <property type="entry name" value="N-terminal domain of ligase-like"/>
    <property type="match status" value="1"/>
</dbReference>
<proteinExistence type="inferred from homology"/>
<dbReference type="InterPro" id="IPR025110">
    <property type="entry name" value="AMP-bd_C"/>
</dbReference>
<dbReference type="GO" id="GO:0006631">
    <property type="term" value="P:fatty acid metabolic process"/>
    <property type="evidence" value="ECO:0007669"/>
    <property type="project" value="TreeGrafter"/>
</dbReference>
<dbReference type="Gene3D" id="3.30.300.30">
    <property type="match status" value="1"/>
</dbReference>
<accession>A0A3N4YIQ4</accession>
<feature type="domain" description="AMP-binding enzyme C-terminal" evidence="4">
    <location>
        <begin position="387"/>
        <end position="459"/>
    </location>
</feature>
<dbReference type="RefSeq" id="WP_123813212.1">
    <property type="nucleotide sequence ID" value="NZ_RKQZ01000001.1"/>
</dbReference>
<dbReference type="InterPro" id="IPR042099">
    <property type="entry name" value="ANL_N_sf"/>
</dbReference>
<keyword evidence="2 5" id="KW-0436">Ligase</keyword>
<dbReference type="SUPFAM" id="SSF56801">
    <property type="entry name" value="Acetyl-CoA synthetase-like"/>
    <property type="match status" value="1"/>
</dbReference>
<keyword evidence="6" id="KW-1185">Reference proteome</keyword>
<evidence type="ECO:0000313" key="6">
    <source>
        <dbReference type="Proteomes" id="UP000280501"/>
    </source>
</evidence>
<evidence type="ECO:0000259" key="4">
    <source>
        <dbReference type="Pfam" id="PF13193"/>
    </source>
</evidence>
<dbReference type="PROSITE" id="PS00455">
    <property type="entry name" value="AMP_BINDING"/>
    <property type="match status" value="1"/>
</dbReference>
<comment type="similarity">
    <text evidence="1">Belongs to the ATP-dependent AMP-binding enzyme family.</text>
</comment>
<dbReference type="InterPro" id="IPR020845">
    <property type="entry name" value="AMP-binding_CS"/>
</dbReference>
<dbReference type="CDD" id="cd04433">
    <property type="entry name" value="AFD_class_I"/>
    <property type="match status" value="1"/>
</dbReference>
<organism evidence="5 6">
    <name type="scientific">Myceligenerans xiligouense</name>
    <dbReference type="NCBI Taxonomy" id="253184"/>
    <lineage>
        <taxon>Bacteria</taxon>
        <taxon>Bacillati</taxon>
        <taxon>Actinomycetota</taxon>
        <taxon>Actinomycetes</taxon>
        <taxon>Micrococcales</taxon>
        <taxon>Promicromonosporaceae</taxon>
        <taxon>Myceligenerans</taxon>
    </lineage>
</organism>
<reference evidence="5 6" key="1">
    <citation type="submission" date="2018-11" db="EMBL/GenBank/DDBJ databases">
        <title>Sequencing the genomes of 1000 actinobacteria strains.</title>
        <authorList>
            <person name="Klenk H.-P."/>
        </authorList>
    </citation>
    <scope>NUCLEOTIDE SEQUENCE [LARGE SCALE GENOMIC DNA]</scope>
    <source>
        <strain evidence="5 6">DSM 15700</strain>
    </source>
</reference>
<protein>
    <submittedName>
        <fullName evidence="5">Fatty acid CoA ligase FadD36</fullName>
    </submittedName>
</protein>
<gene>
    <name evidence="5" type="ORF">EDD34_0562</name>
</gene>
<dbReference type="InterPro" id="IPR000873">
    <property type="entry name" value="AMP-dep_synth/lig_dom"/>
</dbReference>
<dbReference type="Pfam" id="PF00501">
    <property type="entry name" value="AMP-binding"/>
    <property type="match status" value="1"/>
</dbReference>
<dbReference type="GO" id="GO:0031956">
    <property type="term" value="F:medium-chain fatty acid-CoA ligase activity"/>
    <property type="evidence" value="ECO:0007669"/>
    <property type="project" value="TreeGrafter"/>
</dbReference>
<evidence type="ECO:0000259" key="3">
    <source>
        <dbReference type="Pfam" id="PF00501"/>
    </source>
</evidence>
<dbReference type="AlphaFoldDB" id="A0A3N4YIQ4"/>
<sequence length="477" mass="49215">MLLERLDALAREAPERIAVQAADRPPVTRAEFAAMAREAGHAIRSCWGGKAEDGPVVVVVDGSPRSLASLVGALGCGLGIVAVEAGSPALTGSRGVLADLEVGVVVAADVPALWPNARVLDPGDLGGAVSLTTFPEMFPAAPSCDPELLQLTSGSSGQPRLARQTYAGAVVAALSYVDRFQLAADDVVVLPVSAAHSYGMAGMLSALLVGATVTSLPTFTPAAAAAALRDATVLFGTPLMYRYLTVGPLGRDRAGALRLAVSAGAPLDAQVAEAFRTRTGVAVRQVYGSTEAGLIACTPAWRSGVPPDAVGPVAPGVDVRVAPDGELLVRTRSLMRGYFGDGPLHLDRGFYPTGDLGAVGEDGLLRITGRKSRFAKIGGRRVGFALVEDALKRCPGVVDAVARSRPGPNGEEELVGYVVLAGTAPAEVLTALRDGGLAPYEVPSELRVIAELPRNHLGKVVAEELEEMVEKSSTSRV</sequence>
<evidence type="ECO:0000256" key="2">
    <source>
        <dbReference type="ARBA" id="ARBA00022598"/>
    </source>
</evidence>
<evidence type="ECO:0000256" key="1">
    <source>
        <dbReference type="ARBA" id="ARBA00006432"/>
    </source>
</evidence>
<comment type="caution">
    <text evidence="5">The sequence shown here is derived from an EMBL/GenBank/DDBJ whole genome shotgun (WGS) entry which is preliminary data.</text>
</comment>
<dbReference type="PANTHER" id="PTHR43201">
    <property type="entry name" value="ACYL-COA SYNTHETASE"/>
    <property type="match status" value="1"/>
</dbReference>
<dbReference type="Pfam" id="PF13193">
    <property type="entry name" value="AMP-binding_C"/>
    <property type="match status" value="1"/>
</dbReference>
<name>A0A3N4YIQ4_9MICO</name>
<dbReference type="InterPro" id="IPR045851">
    <property type="entry name" value="AMP-bd_C_sf"/>
</dbReference>